<dbReference type="EMBL" id="FOVL01000009">
    <property type="protein sequence ID" value="SFN59868.1"/>
    <property type="molecule type" value="Genomic_DNA"/>
</dbReference>
<reference evidence="3 4" key="1">
    <citation type="submission" date="2016-10" db="EMBL/GenBank/DDBJ databases">
        <authorList>
            <person name="de Groot N.N."/>
        </authorList>
    </citation>
    <scope>NUCLEOTIDE SEQUENCE [LARGE SCALE GENOMIC DNA]</scope>
    <source>
        <strain evidence="3 4">DSM 17794</strain>
    </source>
</reference>
<evidence type="ECO:0000313" key="3">
    <source>
        <dbReference type="EMBL" id="SFN59868.1"/>
    </source>
</evidence>
<dbReference type="AlphaFoldDB" id="A0A1I5ABU1"/>
<evidence type="ECO:0000256" key="1">
    <source>
        <dbReference type="SAM" id="SignalP"/>
    </source>
</evidence>
<gene>
    <name evidence="3" type="ORF">SAMN05660413_01806</name>
</gene>
<dbReference type="Gene3D" id="2.60.40.3620">
    <property type="match status" value="2"/>
</dbReference>
<dbReference type="InterPro" id="IPR025970">
    <property type="entry name" value="SusE"/>
</dbReference>
<keyword evidence="1" id="KW-0732">Signal</keyword>
<name>A0A1I5ABU1_9FLAO</name>
<dbReference type="Gene3D" id="2.60.40.10">
    <property type="entry name" value="Immunoglobulins"/>
    <property type="match status" value="1"/>
</dbReference>
<feature type="domain" description="SusE outer membrane protein" evidence="2">
    <location>
        <begin position="23"/>
        <end position="134"/>
    </location>
</feature>
<keyword evidence="4" id="KW-1185">Reference proteome</keyword>
<dbReference type="RefSeq" id="WP_093408562.1">
    <property type="nucleotide sequence ID" value="NZ_FOVL01000009.1"/>
</dbReference>
<dbReference type="Pfam" id="PF14292">
    <property type="entry name" value="SusE"/>
    <property type="match status" value="1"/>
</dbReference>
<accession>A0A1I5ABU1</accession>
<dbReference type="GO" id="GO:0019867">
    <property type="term" value="C:outer membrane"/>
    <property type="evidence" value="ECO:0007669"/>
    <property type="project" value="InterPro"/>
</dbReference>
<evidence type="ECO:0000313" key="4">
    <source>
        <dbReference type="Proteomes" id="UP000199153"/>
    </source>
</evidence>
<protein>
    <submittedName>
        <fullName evidence="3">SusE outer membrane protein</fullName>
    </submittedName>
</protein>
<organism evidence="3 4">
    <name type="scientific">Salegentibacter flavus</name>
    <dbReference type="NCBI Taxonomy" id="287099"/>
    <lineage>
        <taxon>Bacteria</taxon>
        <taxon>Pseudomonadati</taxon>
        <taxon>Bacteroidota</taxon>
        <taxon>Flavobacteriia</taxon>
        <taxon>Flavobacteriales</taxon>
        <taxon>Flavobacteriaceae</taxon>
        <taxon>Salegentibacter</taxon>
    </lineage>
</organism>
<evidence type="ECO:0000259" key="2">
    <source>
        <dbReference type="Pfam" id="PF14292"/>
    </source>
</evidence>
<dbReference type="Proteomes" id="UP000199153">
    <property type="component" value="Unassembled WGS sequence"/>
</dbReference>
<feature type="signal peptide" evidence="1">
    <location>
        <begin position="1"/>
        <end position="21"/>
    </location>
</feature>
<proteinExistence type="predicted"/>
<dbReference type="STRING" id="287099.SAMN05660413_01806"/>
<dbReference type="GO" id="GO:2001070">
    <property type="term" value="F:starch binding"/>
    <property type="evidence" value="ECO:0007669"/>
    <property type="project" value="InterPro"/>
</dbReference>
<feature type="chain" id="PRO_5011589950" evidence="1">
    <location>
        <begin position="22"/>
        <end position="380"/>
    </location>
</feature>
<dbReference type="OrthoDB" id="975117at2"/>
<dbReference type="InterPro" id="IPR013783">
    <property type="entry name" value="Ig-like_fold"/>
</dbReference>
<sequence>MKKLSILLFAFVALMSFNACTSDDDIVFVAQPDPEGIEFTNTFSEVYLLTSSTSNNLAERFVWNEVDFDAPTTITYELQGSTDADFTVVDVLGSTGGNNLGVTVGQMLSMAEDAGLDNDPATEEPNTGDLYFRVRAFAGDGEGNALEEYSEVRNLSVMLPESGEEEEEAMRELYFVGDATAAGWSPDNNNTPMFRDAENEDVYYFQGRFAGGGDVEGFKLVEIPGQWQPQWGGTDGVLSVNAGDSDDPAAFKVAADAYYSLMVDVDNMTYTWEEIDESDATVYNEIGIIGDATADGWDSDQDMTQSDFDPHIWYVNDIELTDGEIKFRADNDWAVNWGDETPISGQGVQEGSNIPATAGTYDIWFNTLDGRYILIPQAAE</sequence>